<dbReference type="STRING" id="442899.SAMN05720591_10841"/>
<feature type="compositionally biased region" description="Polar residues" evidence="3">
    <location>
        <begin position="323"/>
        <end position="348"/>
    </location>
</feature>
<evidence type="ECO:0000313" key="7">
    <source>
        <dbReference type="Proteomes" id="UP000321400"/>
    </source>
</evidence>
<dbReference type="Pfam" id="PF24568">
    <property type="entry name" value="CC_PcsB"/>
    <property type="match status" value="1"/>
</dbReference>
<name>A0A511X0Q5_9BACI</name>
<dbReference type="OrthoDB" id="9805070at2"/>
<evidence type="ECO:0000259" key="5">
    <source>
        <dbReference type="Pfam" id="PF24568"/>
    </source>
</evidence>
<proteinExistence type="predicted"/>
<feature type="domain" description="Peptidoglycan hydrolase PcsB coiled-coil" evidence="5">
    <location>
        <begin position="128"/>
        <end position="202"/>
    </location>
</feature>
<dbReference type="CDD" id="cd12797">
    <property type="entry name" value="M23_peptidase"/>
    <property type="match status" value="1"/>
</dbReference>
<keyword evidence="1" id="KW-0732">Signal</keyword>
<dbReference type="RefSeq" id="WP_089800912.1">
    <property type="nucleotide sequence ID" value="NZ_BJYE01000009.1"/>
</dbReference>
<feature type="compositionally biased region" description="Acidic residues" evidence="3">
    <location>
        <begin position="312"/>
        <end position="322"/>
    </location>
</feature>
<dbReference type="AlphaFoldDB" id="A0A511X0Q5"/>
<accession>A0A511X0Q5</accession>
<evidence type="ECO:0000313" key="6">
    <source>
        <dbReference type="EMBL" id="GEN56532.1"/>
    </source>
</evidence>
<dbReference type="InterPro" id="IPR057309">
    <property type="entry name" value="PcsB_CC"/>
</dbReference>
<dbReference type="InterPro" id="IPR011055">
    <property type="entry name" value="Dup_hybrid_motif"/>
</dbReference>
<gene>
    <name evidence="6" type="ORF">HAL01_09960</name>
</gene>
<dbReference type="PANTHER" id="PTHR21666">
    <property type="entry name" value="PEPTIDASE-RELATED"/>
    <property type="match status" value="1"/>
</dbReference>
<feature type="compositionally biased region" description="Basic and acidic residues" evidence="3">
    <location>
        <begin position="301"/>
        <end position="311"/>
    </location>
</feature>
<protein>
    <submittedName>
        <fullName evidence="6">Peptidase</fullName>
    </submittedName>
</protein>
<reference evidence="6 7" key="1">
    <citation type="submission" date="2019-07" db="EMBL/GenBank/DDBJ databases">
        <title>Whole genome shotgun sequence of Halolactibacillus alkaliphilus NBRC 103919.</title>
        <authorList>
            <person name="Hosoyama A."/>
            <person name="Uohara A."/>
            <person name="Ohji S."/>
            <person name="Ichikawa N."/>
        </authorList>
    </citation>
    <scope>NUCLEOTIDE SEQUENCE [LARGE SCALE GENOMIC DNA]</scope>
    <source>
        <strain evidence="6 7">NBRC 103919</strain>
    </source>
</reference>
<evidence type="ECO:0000256" key="1">
    <source>
        <dbReference type="ARBA" id="ARBA00022729"/>
    </source>
</evidence>
<dbReference type="Gene3D" id="2.70.70.10">
    <property type="entry name" value="Glucose Permease (Domain IIA)"/>
    <property type="match status" value="1"/>
</dbReference>
<organism evidence="6 7">
    <name type="scientific">Halolactibacillus alkaliphilus</name>
    <dbReference type="NCBI Taxonomy" id="442899"/>
    <lineage>
        <taxon>Bacteria</taxon>
        <taxon>Bacillati</taxon>
        <taxon>Bacillota</taxon>
        <taxon>Bacilli</taxon>
        <taxon>Bacillales</taxon>
        <taxon>Bacillaceae</taxon>
        <taxon>Halolactibacillus</taxon>
    </lineage>
</organism>
<sequence>MKKLLVYIFISVLMVNVVVPLSQPVVAQSIEDLKQELKELESERQSINSDASNAEEKIAANEARQKQVKSKIADLDQDLAVTADKLEIKQNEISTTENEISTIETNITTTENEITQTEEEIVVLNNDIEDLMQRIEQRQELISSRLRSMQRSGGNSSYLELVFSAQSFGDFISRLTAVTKILDSDKNIMEAQRQDKLDLESKRVEVEEKQASLETKRDELTAAKKELESKKATLVAQRQELTELQNELNIQRTNQSNLMVQLEEEHADLEEYKVTLADQQEIKRKEASALQQAIKLAEEAAKEAERKRQEEELLSQEQDNDSESASGGDSGTNNGANAGTTPPSTDNGSGPILHWPASTRRVTSAFNPNRVHPVTGVVRPHRGMDIAAPGTQQIYAAEAGVVVDTYTEFDGRMNGYGDAILITHYIDLNGDGNRQQVTTFYAHLRSGSTTVRPGQTVSRGQQIALMGSTGVGTGQHLHFEVHIGGWAHANAVNPANYLY</sequence>
<dbReference type="Proteomes" id="UP000321400">
    <property type="component" value="Unassembled WGS sequence"/>
</dbReference>
<evidence type="ECO:0000256" key="2">
    <source>
        <dbReference type="SAM" id="Coils"/>
    </source>
</evidence>
<feature type="region of interest" description="Disordered" evidence="3">
    <location>
        <begin position="301"/>
        <end position="355"/>
    </location>
</feature>
<dbReference type="EMBL" id="BJYE01000009">
    <property type="protein sequence ID" value="GEN56532.1"/>
    <property type="molecule type" value="Genomic_DNA"/>
</dbReference>
<dbReference type="PANTHER" id="PTHR21666:SF270">
    <property type="entry name" value="MUREIN HYDROLASE ACTIVATOR ENVC"/>
    <property type="match status" value="1"/>
</dbReference>
<dbReference type="Pfam" id="PF01551">
    <property type="entry name" value="Peptidase_M23"/>
    <property type="match status" value="1"/>
</dbReference>
<evidence type="ECO:0000256" key="3">
    <source>
        <dbReference type="SAM" id="MobiDB-lite"/>
    </source>
</evidence>
<comment type="caution">
    <text evidence="6">The sequence shown here is derived from an EMBL/GenBank/DDBJ whole genome shotgun (WGS) entry which is preliminary data.</text>
</comment>
<dbReference type="InterPro" id="IPR016047">
    <property type="entry name" value="M23ase_b-sheet_dom"/>
</dbReference>
<dbReference type="Gene3D" id="6.10.250.3150">
    <property type="match status" value="1"/>
</dbReference>
<keyword evidence="2" id="KW-0175">Coiled coil</keyword>
<dbReference type="SUPFAM" id="SSF51261">
    <property type="entry name" value="Duplicated hybrid motif"/>
    <property type="match status" value="1"/>
</dbReference>
<dbReference type="InterPro" id="IPR050570">
    <property type="entry name" value="Cell_wall_metabolism_enzyme"/>
</dbReference>
<keyword evidence="7" id="KW-1185">Reference proteome</keyword>
<dbReference type="GO" id="GO:0004222">
    <property type="term" value="F:metalloendopeptidase activity"/>
    <property type="evidence" value="ECO:0007669"/>
    <property type="project" value="TreeGrafter"/>
</dbReference>
<feature type="coiled-coil region" evidence="2">
    <location>
        <begin position="23"/>
        <end position="141"/>
    </location>
</feature>
<evidence type="ECO:0000259" key="4">
    <source>
        <dbReference type="Pfam" id="PF01551"/>
    </source>
</evidence>
<feature type="domain" description="M23ase beta-sheet core" evidence="4">
    <location>
        <begin position="380"/>
        <end position="486"/>
    </location>
</feature>